<feature type="compositionally biased region" description="Basic and acidic residues" evidence="1">
    <location>
        <begin position="12"/>
        <end position="35"/>
    </location>
</feature>
<proteinExistence type="predicted"/>
<sequence length="75" mass="8500">MPPSSFQTAGHEPGDPVYHHDQQHQDATDLADPSRLRHHRQGTEDLLTPQHGGLVTPHVFKFKHQSTEKLVAFTR</sequence>
<feature type="region of interest" description="Disordered" evidence="1">
    <location>
        <begin position="1"/>
        <end position="53"/>
    </location>
</feature>
<gene>
    <name evidence="2" type="ORF">L917_01792</name>
</gene>
<accession>W2LYH1</accession>
<protein>
    <submittedName>
        <fullName evidence="2">Uncharacterized protein</fullName>
    </submittedName>
</protein>
<evidence type="ECO:0000256" key="1">
    <source>
        <dbReference type="SAM" id="MobiDB-lite"/>
    </source>
</evidence>
<evidence type="ECO:0000313" key="2">
    <source>
        <dbReference type="EMBL" id="ETM01641.1"/>
    </source>
</evidence>
<organism evidence="2">
    <name type="scientific">Phytophthora nicotianae</name>
    <name type="common">Potato buckeye rot agent</name>
    <name type="synonym">Phytophthora parasitica</name>
    <dbReference type="NCBI Taxonomy" id="4792"/>
    <lineage>
        <taxon>Eukaryota</taxon>
        <taxon>Sar</taxon>
        <taxon>Stramenopiles</taxon>
        <taxon>Oomycota</taxon>
        <taxon>Peronosporomycetes</taxon>
        <taxon>Peronosporales</taxon>
        <taxon>Peronosporaceae</taxon>
        <taxon>Phytophthora</taxon>
    </lineage>
</organism>
<dbReference type="EMBL" id="KI677637">
    <property type="protein sequence ID" value="ETM01641.1"/>
    <property type="molecule type" value="Genomic_DNA"/>
</dbReference>
<dbReference type="AlphaFoldDB" id="W2LYH1"/>
<name>W2LYH1_PHYNI</name>
<reference evidence="2" key="1">
    <citation type="submission" date="2013-11" db="EMBL/GenBank/DDBJ databases">
        <title>The Genome Sequence of Phytophthora parasitica CHvinca01.</title>
        <authorList>
            <consortium name="The Broad Institute Genomics Platform"/>
            <person name="Russ C."/>
            <person name="Tyler B."/>
            <person name="Panabieres F."/>
            <person name="Shan W."/>
            <person name="Tripathy S."/>
            <person name="Grunwald N."/>
            <person name="Machado M."/>
            <person name="Johnson C.S."/>
            <person name="Arredondo F."/>
            <person name="Hong C."/>
            <person name="Coffey M."/>
            <person name="Young S.K."/>
            <person name="Zeng Q."/>
            <person name="Gargeya S."/>
            <person name="Fitzgerald M."/>
            <person name="Abouelleil A."/>
            <person name="Alvarado L."/>
            <person name="Chapman S.B."/>
            <person name="Gainer-Dewar J."/>
            <person name="Goldberg J."/>
            <person name="Griggs A."/>
            <person name="Gujja S."/>
            <person name="Hansen M."/>
            <person name="Howarth C."/>
            <person name="Imamovic A."/>
            <person name="Ireland A."/>
            <person name="Larimer J."/>
            <person name="McCowan C."/>
            <person name="Murphy C."/>
            <person name="Pearson M."/>
            <person name="Poon T.W."/>
            <person name="Priest M."/>
            <person name="Roberts A."/>
            <person name="Saif S."/>
            <person name="Shea T."/>
            <person name="Sykes S."/>
            <person name="Wortman J."/>
            <person name="Nusbaum C."/>
            <person name="Birren B."/>
        </authorList>
    </citation>
    <scope>NUCLEOTIDE SEQUENCE [LARGE SCALE GENOMIC DNA]</scope>
    <source>
        <strain evidence="2">CHvinca01</strain>
    </source>
</reference>
<dbReference type="Proteomes" id="UP000054423">
    <property type="component" value="Unassembled WGS sequence"/>
</dbReference>